<feature type="region of interest" description="Disordered" evidence="1">
    <location>
        <begin position="85"/>
        <end position="106"/>
    </location>
</feature>
<keyword evidence="3" id="KW-1185">Reference proteome</keyword>
<dbReference type="EMBL" id="JBBPBM010000007">
    <property type="protein sequence ID" value="KAK8575669.1"/>
    <property type="molecule type" value="Genomic_DNA"/>
</dbReference>
<name>A0ABR2FBE5_9ROSI</name>
<evidence type="ECO:0000313" key="2">
    <source>
        <dbReference type="EMBL" id="KAK8575669.1"/>
    </source>
</evidence>
<evidence type="ECO:0000256" key="1">
    <source>
        <dbReference type="SAM" id="MobiDB-lite"/>
    </source>
</evidence>
<reference evidence="2 3" key="1">
    <citation type="journal article" date="2024" name="G3 (Bethesda)">
        <title>Genome assembly of Hibiscus sabdariffa L. provides insights into metabolisms of medicinal natural products.</title>
        <authorList>
            <person name="Kim T."/>
        </authorList>
    </citation>
    <scope>NUCLEOTIDE SEQUENCE [LARGE SCALE GENOMIC DNA]</scope>
    <source>
        <strain evidence="2">TK-2024</strain>
        <tissue evidence="2">Old leaves</tissue>
    </source>
</reference>
<dbReference type="Proteomes" id="UP001472677">
    <property type="component" value="Unassembled WGS sequence"/>
</dbReference>
<evidence type="ECO:0000313" key="3">
    <source>
        <dbReference type="Proteomes" id="UP001472677"/>
    </source>
</evidence>
<protein>
    <submittedName>
        <fullName evidence="2">Uncharacterized protein</fullName>
    </submittedName>
</protein>
<proteinExistence type="predicted"/>
<feature type="region of interest" description="Disordered" evidence="1">
    <location>
        <begin position="225"/>
        <end position="247"/>
    </location>
</feature>
<comment type="caution">
    <text evidence="2">The sequence shown here is derived from an EMBL/GenBank/DDBJ whole genome shotgun (WGS) entry which is preliminary data.</text>
</comment>
<accession>A0ABR2FBE5</accession>
<organism evidence="2 3">
    <name type="scientific">Hibiscus sabdariffa</name>
    <name type="common">roselle</name>
    <dbReference type="NCBI Taxonomy" id="183260"/>
    <lineage>
        <taxon>Eukaryota</taxon>
        <taxon>Viridiplantae</taxon>
        <taxon>Streptophyta</taxon>
        <taxon>Embryophyta</taxon>
        <taxon>Tracheophyta</taxon>
        <taxon>Spermatophyta</taxon>
        <taxon>Magnoliopsida</taxon>
        <taxon>eudicotyledons</taxon>
        <taxon>Gunneridae</taxon>
        <taxon>Pentapetalae</taxon>
        <taxon>rosids</taxon>
        <taxon>malvids</taxon>
        <taxon>Malvales</taxon>
        <taxon>Malvaceae</taxon>
        <taxon>Malvoideae</taxon>
        <taxon>Hibiscus</taxon>
    </lineage>
</organism>
<sequence length="247" mass="25865">MEGVMSGNSVQPNSINKSKVLDVKPVRTLVPVFPEPPEGAPFVCVPPNGPFPSGFSPFFPFSGSNPNQNGVNPTAAPIRPFTAKPSNGQNVSPMDAHGNQEHKPATPMDAGVNQGHKPATPMDAGVNQGNKPATPVDAHDLKAEGRGLIRKGEPASFDVGIVDNGVVLDEPNMGTPCKISPTVFILVLLLPISLLPPPVSTTNAHLEFEEKVKEIRRSLINVNPGLSQRQQHPGGAGCGSHCPPIGS</sequence>
<gene>
    <name evidence="2" type="ORF">V6N12_063337</name>
</gene>